<feature type="transmembrane region" description="Helical" evidence="7">
    <location>
        <begin position="372"/>
        <end position="391"/>
    </location>
</feature>
<feature type="domain" description="Major facilitator superfamily (MFS) profile" evidence="8">
    <location>
        <begin position="10"/>
        <end position="397"/>
    </location>
</feature>
<evidence type="ECO:0000313" key="9">
    <source>
        <dbReference type="EMBL" id="XDI37860.1"/>
    </source>
</evidence>
<dbReference type="EMBL" id="CP162551">
    <property type="protein sequence ID" value="XDI37860.1"/>
    <property type="molecule type" value="Genomic_DNA"/>
</dbReference>
<dbReference type="PROSITE" id="PS50850">
    <property type="entry name" value="MFS"/>
    <property type="match status" value="1"/>
</dbReference>
<dbReference type="CDD" id="cd06173">
    <property type="entry name" value="MFS_MefA_like"/>
    <property type="match status" value="1"/>
</dbReference>
<proteinExistence type="predicted"/>
<dbReference type="GO" id="GO:0022857">
    <property type="term" value="F:transmembrane transporter activity"/>
    <property type="evidence" value="ECO:0007669"/>
    <property type="project" value="InterPro"/>
</dbReference>
<evidence type="ECO:0000259" key="8">
    <source>
        <dbReference type="PROSITE" id="PS50850"/>
    </source>
</evidence>
<reference evidence="9" key="1">
    <citation type="submission" date="2024-07" db="EMBL/GenBank/DDBJ databases">
        <title>Identification and characteristics of an arsenic-resistant bacterial isolate, which belongs to a novel species.</title>
        <authorList>
            <person name="Juszczyk A."/>
            <person name="Kowalczyk A."/>
            <person name="Was K."/>
            <person name="Kosowicz W."/>
            <person name="Budzyn A."/>
            <person name="Latowski D."/>
        </authorList>
    </citation>
    <scope>NUCLEOTIDE SEQUENCE</scope>
    <source>
        <strain evidence="9">As8PL</strain>
    </source>
</reference>
<evidence type="ECO:0000256" key="5">
    <source>
        <dbReference type="ARBA" id="ARBA00022989"/>
    </source>
</evidence>
<dbReference type="PANTHER" id="PTHR23513:SF11">
    <property type="entry name" value="STAPHYLOFERRIN A TRANSPORTER"/>
    <property type="match status" value="1"/>
</dbReference>
<evidence type="ECO:0000256" key="1">
    <source>
        <dbReference type="ARBA" id="ARBA00004651"/>
    </source>
</evidence>
<evidence type="ECO:0000256" key="6">
    <source>
        <dbReference type="ARBA" id="ARBA00023136"/>
    </source>
</evidence>
<dbReference type="RefSeq" id="WP_368505188.1">
    <property type="nucleotide sequence ID" value="NZ_CP162551.1"/>
</dbReference>
<dbReference type="GO" id="GO:0005886">
    <property type="term" value="C:plasma membrane"/>
    <property type="evidence" value="ECO:0007669"/>
    <property type="project" value="UniProtKB-SubCell"/>
</dbReference>
<feature type="transmembrane region" description="Helical" evidence="7">
    <location>
        <begin position="308"/>
        <end position="326"/>
    </location>
</feature>
<keyword evidence="5 7" id="KW-1133">Transmembrane helix</keyword>
<dbReference type="InterPro" id="IPR020846">
    <property type="entry name" value="MFS_dom"/>
</dbReference>
<evidence type="ECO:0000256" key="2">
    <source>
        <dbReference type="ARBA" id="ARBA00022448"/>
    </source>
</evidence>
<dbReference type="AlphaFoldDB" id="A0AB39BWD8"/>
<dbReference type="InterPro" id="IPR036259">
    <property type="entry name" value="MFS_trans_sf"/>
</dbReference>
<feature type="transmembrane region" description="Helical" evidence="7">
    <location>
        <begin position="346"/>
        <end position="366"/>
    </location>
</feature>
<accession>A0AB39BWD8</accession>
<feature type="transmembrane region" description="Helical" evidence="7">
    <location>
        <begin position="219"/>
        <end position="240"/>
    </location>
</feature>
<dbReference type="Gene3D" id="1.20.1250.20">
    <property type="entry name" value="MFS general substrate transporter like domains"/>
    <property type="match status" value="1"/>
</dbReference>
<evidence type="ECO:0000256" key="7">
    <source>
        <dbReference type="SAM" id="Phobius"/>
    </source>
</evidence>
<dbReference type="SUPFAM" id="SSF103473">
    <property type="entry name" value="MFS general substrate transporter"/>
    <property type="match status" value="1"/>
</dbReference>
<dbReference type="PANTHER" id="PTHR23513">
    <property type="entry name" value="INTEGRAL MEMBRANE EFFLUX PROTEIN-RELATED"/>
    <property type="match status" value="1"/>
</dbReference>
<feature type="transmembrane region" description="Helical" evidence="7">
    <location>
        <begin position="169"/>
        <end position="188"/>
    </location>
</feature>
<comment type="subcellular location">
    <subcellularLocation>
        <location evidence="1">Cell membrane</location>
        <topology evidence="1">Multi-pass membrane protein</topology>
    </subcellularLocation>
</comment>
<keyword evidence="4 7" id="KW-0812">Transmembrane</keyword>
<feature type="transmembrane region" description="Helical" evidence="7">
    <location>
        <begin position="79"/>
        <end position="97"/>
    </location>
</feature>
<evidence type="ECO:0000256" key="4">
    <source>
        <dbReference type="ARBA" id="ARBA00022692"/>
    </source>
</evidence>
<protein>
    <submittedName>
        <fullName evidence="9">MFS transporter</fullName>
    </submittedName>
</protein>
<evidence type="ECO:0000256" key="3">
    <source>
        <dbReference type="ARBA" id="ARBA00022475"/>
    </source>
</evidence>
<name>A0AB39BWD8_9BACI</name>
<feature type="transmembrane region" description="Helical" evidence="7">
    <location>
        <begin position="260"/>
        <end position="278"/>
    </location>
</feature>
<feature type="transmembrane region" description="Helical" evidence="7">
    <location>
        <begin position="42"/>
        <end position="67"/>
    </location>
</feature>
<sequence length="407" mass="45007">MMMNLLKHRHFRYFFLSDIISGFGVGMATIGANWFILEQTGAASVVGFMLSINVIAGFLASLVIGGIIDRFLRRTIIQWTYWVRAIVILAITALIFLNGFNLIYMYIFSAINGIGWAVYISASRSLIQELLTEKELIRGNSLVEVSLQVGMFLAGGASGFLYQYWGFEIILLINSSVFMVSSFFLSKVRYNSIPIPEKKESFINALKKGMNFLLGNPKLFFLGVVPVIPLVATMLFNVVLPSYVSDTLKANAIVFGVSDMFYGVGGLLSGFLAAPMVAKLRTNKVILLFFTIAVAVLLSLMFNNLILVLYAGSFFIGLSNSTIRIIMNTNLMQTVPKHFMGRAMSVWMAVSFLLQTISASGIGILMDLFNPGVGFLAMATLMFFGGLLFIMTQKQLSKNSYVKKKTS</sequence>
<organism evidence="9">
    <name type="scientific">Alkalihalophilus sp. As8PL</name>
    <dbReference type="NCBI Taxonomy" id="3237103"/>
    <lineage>
        <taxon>Bacteria</taxon>
        <taxon>Bacillati</taxon>
        <taxon>Bacillota</taxon>
        <taxon>Bacilli</taxon>
        <taxon>Bacillales</taxon>
        <taxon>Bacillaceae</taxon>
        <taxon>Alkalihalophilus</taxon>
    </lineage>
</organism>
<keyword evidence="2" id="KW-0813">Transport</keyword>
<dbReference type="Pfam" id="PF07690">
    <property type="entry name" value="MFS_1"/>
    <property type="match status" value="2"/>
</dbReference>
<keyword evidence="6 7" id="KW-0472">Membrane</keyword>
<gene>
    <name evidence="9" type="ORF">AB3N04_05980</name>
</gene>
<feature type="transmembrane region" description="Helical" evidence="7">
    <location>
        <begin position="285"/>
        <end position="302"/>
    </location>
</feature>
<keyword evidence="3" id="KW-1003">Cell membrane</keyword>
<dbReference type="InterPro" id="IPR011701">
    <property type="entry name" value="MFS"/>
</dbReference>
<feature type="transmembrane region" description="Helical" evidence="7">
    <location>
        <begin position="12"/>
        <end position="36"/>
    </location>
</feature>